<dbReference type="EMBL" id="FQZU01000006">
    <property type="protein sequence ID" value="SHJ29985.1"/>
    <property type="molecule type" value="Genomic_DNA"/>
</dbReference>
<keyword evidence="3 4" id="KW-0597">Phosphoprotein</keyword>
<feature type="coiled-coil region" evidence="5">
    <location>
        <begin position="186"/>
        <end position="237"/>
    </location>
</feature>
<protein>
    <recommendedName>
        <fullName evidence="2">histidine kinase</fullName>
        <ecNumber evidence="2">2.7.13.3</ecNumber>
    </recommendedName>
</protein>
<keyword evidence="6" id="KW-0812">Transmembrane</keyword>
<keyword evidence="5" id="KW-0175">Coiled coil</keyword>
<dbReference type="NCBIfam" id="TIGR00229">
    <property type="entry name" value="sensory_box"/>
    <property type="match status" value="1"/>
</dbReference>
<dbReference type="Gene3D" id="3.40.50.2300">
    <property type="match status" value="1"/>
</dbReference>
<sequence length="746" mass="82625">MIERLKKFLKPPPSSESRDKDFWRDRILQVILVAGLIIAFFALIPAAFMAIREGLWLIFFLDAATYAAGIFILVSRRLNFKFRAITVVLLIFIIGLYIIGNFGLLSGGAFCLFAFAVLSGLLLGLKAGAIALLINACILLLFGVLQGGGHWRPDLPFFPSNIRGWVAWATFMLMNSISTLAAASMIKAMEFLADKAQASNKELMEEQQKLIREIEEREKAEAALRESENRYRLLADNVSDVIWTYDMKTDKLTYVSPSVYAARGYTPEEVMEQSLNDMLTPVSREIAEKALMAGLERAFRPGVDPKRSRTLELQQVSKDGTVSWTEVTTSFIRNDEGKPTGMVGVNRDIEARKKAEGERLRLEQRLQEVQKREAIGTLTGGVAHDFNNILGVVLGHADLLLYDVEESDPQYFSLVEIRKAGLRARDIIAQLLRYTRTEEKILAPLDMVPVIRESLNLLRPTLPGKVHVRMDFKEAKAIINGDGAMLNQAITNLCLNASQAMEQTGGMLEISLERVSLPSGHPSLPQDVRGGDFARLVVADSGPGIALEHVDRIFDPYFTTKEVGEGSGLGLAVVHGIVKNHGGFIAVDSSPGKGAAFCLHFPISRESALEEDAKEEAPDLPSGRESILFVDDEASMVEMAEQMLGRLGYDVVTLSSPVEALDMFRHNPSRFDLVMTDMSMPEMSGVELFEKIRRLDETVPVVICTGYSTRINEKKALEMGMAAYVSKPMSMHGIASTLRQILDKKS</sequence>
<dbReference type="InterPro" id="IPR001789">
    <property type="entry name" value="Sig_transdc_resp-reg_receiver"/>
</dbReference>
<dbReference type="Gene3D" id="3.30.450.20">
    <property type="entry name" value="PAS domain"/>
    <property type="match status" value="1"/>
</dbReference>
<dbReference type="InterPro" id="IPR000014">
    <property type="entry name" value="PAS"/>
</dbReference>
<organism evidence="11 12">
    <name type="scientific">Desulfatibacillum alkenivorans DSM 16219</name>
    <dbReference type="NCBI Taxonomy" id="1121393"/>
    <lineage>
        <taxon>Bacteria</taxon>
        <taxon>Pseudomonadati</taxon>
        <taxon>Thermodesulfobacteriota</taxon>
        <taxon>Desulfobacteria</taxon>
        <taxon>Desulfobacterales</taxon>
        <taxon>Desulfatibacillaceae</taxon>
        <taxon>Desulfatibacillum</taxon>
    </lineage>
</organism>
<feature type="transmembrane region" description="Helical" evidence="6">
    <location>
        <begin position="128"/>
        <end position="145"/>
    </location>
</feature>
<evidence type="ECO:0000259" key="8">
    <source>
        <dbReference type="PROSITE" id="PS50110"/>
    </source>
</evidence>
<dbReference type="SUPFAM" id="SSF55874">
    <property type="entry name" value="ATPase domain of HSP90 chaperone/DNA topoisomerase II/histidine kinase"/>
    <property type="match status" value="1"/>
</dbReference>
<feature type="transmembrane region" description="Helical" evidence="6">
    <location>
        <begin position="27"/>
        <end position="48"/>
    </location>
</feature>
<dbReference type="Gene3D" id="1.10.287.130">
    <property type="match status" value="1"/>
</dbReference>
<gene>
    <name evidence="11" type="ORF">SAMN02745216_01368</name>
</gene>
<dbReference type="InterPro" id="IPR005467">
    <property type="entry name" value="His_kinase_dom"/>
</dbReference>
<evidence type="ECO:0000256" key="2">
    <source>
        <dbReference type="ARBA" id="ARBA00012438"/>
    </source>
</evidence>
<dbReference type="InterPro" id="IPR035965">
    <property type="entry name" value="PAS-like_dom_sf"/>
</dbReference>
<evidence type="ECO:0000256" key="5">
    <source>
        <dbReference type="SAM" id="Coils"/>
    </source>
</evidence>
<dbReference type="Pfam" id="PF08447">
    <property type="entry name" value="PAS_3"/>
    <property type="match status" value="1"/>
</dbReference>
<feature type="transmembrane region" description="Helical" evidence="6">
    <location>
        <begin position="54"/>
        <end position="75"/>
    </location>
</feature>
<dbReference type="AlphaFoldDB" id="A0A1M6I6B1"/>
<evidence type="ECO:0000259" key="7">
    <source>
        <dbReference type="PROSITE" id="PS50109"/>
    </source>
</evidence>
<proteinExistence type="predicted"/>
<feature type="transmembrane region" description="Helical" evidence="6">
    <location>
        <begin position="82"/>
        <end position="99"/>
    </location>
</feature>
<dbReference type="InterPro" id="IPR013655">
    <property type="entry name" value="PAS_fold_3"/>
</dbReference>
<dbReference type="InterPro" id="IPR004358">
    <property type="entry name" value="Sig_transdc_His_kin-like_C"/>
</dbReference>
<dbReference type="STRING" id="1121393.SAMN02745216_01368"/>
<dbReference type="InterPro" id="IPR001610">
    <property type="entry name" value="PAC"/>
</dbReference>
<keyword evidence="6" id="KW-1133">Transmembrane helix</keyword>
<dbReference type="CDD" id="cd00156">
    <property type="entry name" value="REC"/>
    <property type="match status" value="1"/>
</dbReference>
<dbReference type="OrthoDB" id="5422270at2"/>
<comment type="catalytic activity">
    <reaction evidence="1">
        <text>ATP + protein L-histidine = ADP + protein N-phospho-L-histidine.</text>
        <dbReference type="EC" id="2.7.13.3"/>
    </reaction>
</comment>
<feature type="domain" description="PAS" evidence="9">
    <location>
        <begin position="227"/>
        <end position="298"/>
    </location>
</feature>
<feature type="transmembrane region" description="Helical" evidence="6">
    <location>
        <begin position="165"/>
        <end position="186"/>
    </location>
</feature>
<evidence type="ECO:0000313" key="11">
    <source>
        <dbReference type="EMBL" id="SHJ29985.1"/>
    </source>
</evidence>
<evidence type="ECO:0000313" key="12">
    <source>
        <dbReference type="Proteomes" id="UP000183994"/>
    </source>
</evidence>
<dbReference type="InterPro" id="IPR003594">
    <property type="entry name" value="HATPase_dom"/>
</dbReference>
<dbReference type="InterPro" id="IPR000700">
    <property type="entry name" value="PAS-assoc_C"/>
</dbReference>
<dbReference type="Pfam" id="PF02518">
    <property type="entry name" value="HATPase_c"/>
    <property type="match status" value="1"/>
</dbReference>
<dbReference type="PROSITE" id="PS50109">
    <property type="entry name" value="HIS_KIN"/>
    <property type="match status" value="1"/>
</dbReference>
<dbReference type="PROSITE" id="PS50112">
    <property type="entry name" value="PAS"/>
    <property type="match status" value="1"/>
</dbReference>
<evidence type="ECO:0000256" key="4">
    <source>
        <dbReference type="PROSITE-ProRule" id="PRU00169"/>
    </source>
</evidence>
<dbReference type="SUPFAM" id="SSF52172">
    <property type="entry name" value="CheY-like"/>
    <property type="match status" value="1"/>
</dbReference>
<accession>A0A1M6I6B1</accession>
<dbReference type="InterPro" id="IPR036097">
    <property type="entry name" value="HisK_dim/P_sf"/>
</dbReference>
<dbReference type="RefSeq" id="WP_073474323.1">
    <property type="nucleotide sequence ID" value="NZ_FQZU01000006.1"/>
</dbReference>
<feature type="domain" description="PAC" evidence="10">
    <location>
        <begin position="309"/>
        <end position="361"/>
    </location>
</feature>
<dbReference type="PROSITE" id="PS50110">
    <property type="entry name" value="RESPONSE_REGULATORY"/>
    <property type="match status" value="1"/>
</dbReference>
<dbReference type="SUPFAM" id="SSF55785">
    <property type="entry name" value="PYP-like sensor domain (PAS domain)"/>
    <property type="match status" value="1"/>
</dbReference>
<dbReference type="GO" id="GO:0000155">
    <property type="term" value="F:phosphorelay sensor kinase activity"/>
    <property type="evidence" value="ECO:0007669"/>
    <property type="project" value="InterPro"/>
</dbReference>
<name>A0A1M6I6B1_9BACT</name>
<evidence type="ECO:0000256" key="6">
    <source>
        <dbReference type="SAM" id="Phobius"/>
    </source>
</evidence>
<feature type="domain" description="Histidine kinase" evidence="7">
    <location>
        <begin position="381"/>
        <end position="605"/>
    </location>
</feature>
<dbReference type="Pfam" id="PF20969">
    <property type="entry name" value="MASE11"/>
    <property type="match status" value="1"/>
</dbReference>
<dbReference type="InterPro" id="IPR048437">
    <property type="entry name" value="MASE11"/>
</dbReference>
<dbReference type="SMART" id="SM00086">
    <property type="entry name" value="PAC"/>
    <property type="match status" value="1"/>
</dbReference>
<dbReference type="PANTHER" id="PTHR43065">
    <property type="entry name" value="SENSOR HISTIDINE KINASE"/>
    <property type="match status" value="1"/>
</dbReference>
<dbReference type="SMART" id="SM00091">
    <property type="entry name" value="PAS"/>
    <property type="match status" value="1"/>
</dbReference>
<dbReference type="Proteomes" id="UP000183994">
    <property type="component" value="Unassembled WGS sequence"/>
</dbReference>
<evidence type="ECO:0000256" key="3">
    <source>
        <dbReference type="ARBA" id="ARBA00022553"/>
    </source>
</evidence>
<dbReference type="SMART" id="SM00387">
    <property type="entry name" value="HATPase_c"/>
    <property type="match status" value="1"/>
</dbReference>
<evidence type="ECO:0000259" key="10">
    <source>
        <dbReference type="PROSITE" id="PS50113"/>
    </source>
</evidence>
<dbReference type="InterPro" id="IPR011006">
    <property type="entry name" value="CheY-like_superfamily"/>
</dbReference>
<dbReference type="InterPro" id="IPR003661">
    <property type="entry name" value="HisK_dim/P_dom"/>
</dbReference>
<evidence type="ECO:0000256" key="1">
    <source>
        <dbReference type="ARBA" id="ARBA00000085"/>
    </source>
</evidence>
<dbReference type="SMART" id="SM00388">
    <property type="entry name" value="HisKA"/>
    <property type="match status" value="1"/>
</dbReference>
<dbReference type="SUPFAM" id="SSF47384">
    <property type="entry name" value="Homodimeric domain of signal transducing histidine kinase"/>
    <property type="match status" value="1"/>
</dbReference>
<keyword evidence="12" id="KW-1185">Reference proteome</keyword>
<feature type="domain" description="Response regulatory" evidence="8">
    <location>
        <begin position="626"/>
        <end position="742"/>
    </location>
</feature>
<keyword evidence="6" id="KW-0472">Membrane</keyword>
<feature type="modified residue" description="4-aspartylphosphate" evidence="4">
    <location>
        <position position="677"/>
    </location>
</feature>
<dbReference type="InterPro" id="IPR036890">
    <property type="entry name" value="HATPase_C_sf"/>
</dbReference>
<dbReference type="PROSITE" id="PS50113">
    <property type="entry name" value="PAC"/>
    <property type="match status" value="1"/>
</dbReference>
<dbReference type="CDD" id="cd00130">
    <property type="entry name" value="PAS"/>
    <property type="match status" value="1"/>
</dbReference>
<dbReference type="PRINTS" id="PR00344">
    <property type="entry name" value="BCTRLSENSOR"/>
</dbReference>
<dbReference type="EC" id="2.7.13.3" evidence="2"/>
<dbReference type="PANTHER" id="PTHR43065:SF42">
    <property type="entry name" value="TWO-COMPONENT SENSOR PPRA"/>
    <property type="match status" value="1"/>
</dbReference>
<reference evidence="12" key="1">
    <citation type="submission" date="2016-11" db="EMBL/GenBank/DDBJ databases">
        <authorList>
            <person name="Varghese N."/>
            <person name="Submissions S."/>
        </authorList>
    </citation>
    <scope>NUCLEOTIDE SEQUENCE [LARGE SCALE GENOMIC DNA]</scope>
    <source>
        <strain evidence="12">DSM 16219</strain>
    </source>
</reference>
<evidence type="ECO:0000259" key="9">
    <source>
        <dbReference type="PROSITE" id="PS50112"/>
    </source>
</evidence>
<dbReference type="SMART" id="SM00448">
    <property type="entry name" value="REC"/>
    <property type="match status" value="1"/>
</dbReference>
<dbReference type="Pfam" id="PF00072">
    <property type="entry name" value="Response_reg"/>
    <property type="match status" value="1"/>
</dbReference>
<dbReference type="Gene3D" id="3.30.565.10">
    <property type="entry name" value="Histidine kinase-like ATPase, C-terminal domain"/>
    <property type="match status" value="1"/>
</dbReference>